<keyword evidence="1" id="KW-0378">Hydrolase</keyword>
<dbReference type="PANTHER" id="PTHR22946">
    <property type="entry name" value="DIENELACTONE HYDROLASE DOMAIN-CONTAINING PROTEIN-RELATED"/>
    <property type="match status" value="1"/>
</dbReference>
<evidence type="ECO:0000256" key="1">
    <source>
        <dbReference type="ARBA" id="ARBA00022801"/>
    </source>
</evidence>
<dbReference type="GO" id="GO:0006508">
    <property type="term" value="P:proteolysis"/>
    <property type="evidence" value="ECO:0007669"/>
    <property type="project" value="InterPro"/>
</dbReference>
<dbReference type="InterPro" id="IPR029058">
    <property type="entry name" value="AB_hydrolase_fold"/>
</dbReference>
<keyword evidence="4" id="KW-1185">Reference proteome</keyword>
<sequence length="249" mass="28530">MIVVERKEIHEIPLLEVCDVDLKSDKLPLVFFYHGWTSCKEQVLTQGFEIAKRGARVVLPDALYHGERQDDKDVEAHAAEFFKIVVNSINEFQKLKTAYTDKKLADDERVGVSGLSMGGITTCGLLRTRTDIKAADCLMGSPNMYEFANQMVESFATTVHTLPDDVHEQLEFLKDYDLSLAPESIKGRAVHFWHGTEDKVVVYQPTYDFYQRIKHEPYAENVTFTTTNHEHKVPYSISVEMGEFFEQEL</sequence>
<dbReference type="OrthoDB" id="31158at2"/>
<gene>
    <name evidence="3" type="ORF">CBF27_12890</name>
</gene>
<dbReference type="Proteomes" id="UP000286773">
    <property type="component" value="Unassembled WGS sequence"/>
</dbReference>
<protein>
    <recommendedName>
        <fullName evidence="2">Peptidase S9 prolyl oligopeptidase catalytic domain-containing protein</fullName>
    </recommendedName>
</protein>
<dbReference type="GO" id="GO:0052689">
    <property type="term" value="F:carboxylic ester hydrolase activity"/>
    <property type="evidence" value="ECO:0007669"/>
    <property type="project" value="UniProtKB-ARBA"/>
</dbReference>
<evidence type="ECO:0000313" key="3">
    <source>
        <dbReference type="EMBL" id="RSU09304.1"/>
    </source>
</evidence>
<dbReference type="GO" id="GO:0008236">
    <property type="term" value="F:serine-type peptidase activity"/>
    <property type="evidence" value="ECO:0007669"/>
    <property type="project" value="InterPro"/>
</dbReference>
<evidence type="ECO:0000313" key="4">
    <source>
        <dbReference type="Proteomes" id="UP000286773"/>
    </source>
</evidence>
<feature type="domain" description="Peptidase S9 prolyl oligopeptidase catalytic" evidence="2">
    <location>
        <begin position="87"/>
        <end position="230"/>
    </location>
</feature>
<dbReference type="RefSeq" id="WP_126814969.1">
    <property type="nucleotide sequence ID" value="NZ_NGKC01000020.1"/>
</dbReference>
<dbReference type="InterPro" id="IPR050261">
    <property type="entry name" value="FrsA_esterase"/>
</dbReference>
<accession>A0A430AN08</accession>
<dbReference type="Gene3D" id="3.40.50.1820">
    <property type="entry name" value="alpha/beta hydrolase"/>
    <property type="match status" value="1"/>
</dbReference>
<dbReference type="Pfam" id="PF00326">
    <property type="entry name" value="Peptidase_S9"/>
    <property type="match status" value="1"/>
</dbReference>
<organism evidence="3 4">
    <name type="scientific">Vagococcus acidifermentans</name>
    <dbReference type="NCBI Taxonomy" id="564710"/>
    <lineage>
        <taxon>Bacteria</taxon>
        <taxon>Bacillati</taxon>
        <taxon>Bacillota</taxon>
        <taxon>Bacilli</taxon>
        <taxon>Lactobacillales</taxon>
        <taxon>Enterococcaceae</taxon>
        <taxon>Vagococcus</taxon>
    </lineage>
</organism>
<name>A0A430AN08_9ENTE</name>
<dbReference type="EMBL" id="NGKC01000020">
    <property type="protein sequence ID" value="RSU09304.1"/>
    <property type="molecule type" value="Genomic_DNA"/>
</dbReference>
<dbReference type="SUPFAM" id="SSF53474">
    <property type="entry name" value="alpha/beta-Hydrolases"/>
    <property type="match status" value="1"/>
</dbReference>
<proteinExistence type="predicted"/>
<dbReference type="AlphaFoldDB" id="A0A430AN08"/>
<reference evidence="3 4" key="1">
    <citation type="submission" date="2017-05" db="EMBL/GenBank/DDBJ databases">
        <title>Vagococcus spp. assemblies.</title>
        <authorList>
            <person name="Gulvik C.A."/>
        </authorList>
    </citation>
    <scope>NUCLEOTIDE SEQUENCE [LARGE SCALE GENOMIC DNA]</scope>
    <source>
        <strain evidence="3 4">LMG 24798</strain>
    </source>
</reference>
<evidence type="ECO:0000259" key="2">
    <source>
        <dbReference type="Pfam" id="PF00326"/>
    </source>
</evidence>
<dbReference type="PANTHER" id="PTHR22946:SF9">
    <property type="entry name" value="POLYKETIDE TRANSFERASE AF380"/>
    <property type="match status" value="1"/>
</dbReference>
<comment type="caution">
    <text evidence="3">The sequence shown here is derived from an EMBL/GenBank/DDBJ whole genome shotgun (WGS) entry which is preliminary data.</text>
</comment>
<dbReference type="InterPro" id="IPR001375">
    <property type="entry name" value="Peptidase_S9_cat"/>
</dbReference>